<keyword evidence="2" id="KW-0547">Nucleotide-binding</keyword>
<dbReference type="Gene3D" id="3.30.300.160">
    <property type="entry name" value="Type II secretion system, protein E, N-terminal domain"/>
    <property type="match status" value="1"/>
</dbReference>
<dbReference type="Pfam" id="PF05157">
    <property type="entry name" value="MshEN"/>
    <property type="match status" value="1"/>
</dbReference>
<keyword evidence="3" id="KW-0067">ATP-binding</keyword>
<dbReference type="GO" id="GO:0016887">
    <property type="term" value="F:ATP hydrolysis activity"/>
    <property type="evidence" value="ECO:0007669"/>
    <property type="project" value="TreeGrafter"/>
</dbReference>
<dbReference type="InterPro" id="IPR037257">
    <property type="entry name" value="T2SS_E_N_sf"/>
</dbReference>
<dbReference type="PROSITE" id="PS00662">
    <property type="entry name" value="T2SP_E"/>
    <property type="match status" value="1"/>
</dbReference>
<evidence type="ECO:0000259" key="4">
    <source>
        <dbReference type="PROSITE" id="PS00662"/>
    </source>
</evidence>
<dbReference type="Gene3D" id="3.40.50.300">
    <property type="entry name" value="P-loop containing nucleotide triphosphate hydrolases"/>
    <property type="match status" value="1"/>
</dbReference>
<dbReference type="InterPro" id="IPR007831">
    <property type="entry name" value="T2SS_GspE_N"/>
</dbReference>
<name>A0A1V1PFM9_9BACT</name>
<dbReference type="SUPFAM" id="SSF160246">
    <property type="entry name" value="EspE N-terminal domain-like"/>
    <property type="match status" value="1"/>
</dbReference>
<dbReference type="Gene3D" id="3.30.450.90">
    <property type="match status" value="1"/>
</dbReference>
<dbReference type="GO" id="GO:0005524">
    <property type="term" value="F:ATP binding"/>
    <property type="evidence" value="ECO:0007669"/>
    <property type="project" value="UniProtKB-KW"/>
</dbReference>
<feature type="domain" description="Bacterial type II secretion system protein E" evidence="4">
    <location>
        <begin position="415"/>
        <end position="429"/>
    </location>
</feature>
<dbReference type="FunFam" id="3.40.50.300:FF:000398">
    <property type="entry name" value="Type IV pilus assembly ATPase PilB"/>
    <property type="match status" value="1"/>
</dbReference>
<comment type="similarity">
    <text evidence="1">Belongs to the GSP E family.</text>
</comment>
<organism evidence="5 6">
    <name type="scientific">Candidatus Magnetoglobus multicellularis str. Araruama</name>
    <dbReference type="NCBI Taxonomy" id="890399"/>
    <lineage>
        <taxon>Bacteria</taxon>
        <taxon>Pseudomonadati</taxon>
        <taxon>Thermodesulfobacteriota</taxon>
        <taxon>Desulfobacteria</taxon>
        <taxon>Desulfobacterales</taxon>
        <taxon>Desulfobacteraceae</taxon>
        <taxon>Candidatus Magnetoglobus</taxon>
    </lineage>
</organism>
<dbReference type="SUPFAM" id="SSF52540">
    <property type="entry name" value="P-loop containing nucleoside triphosphate hydrolases"/>
    <property type="match status" value="1"/>
</dbReference>
<dbReference type="AlphaFoldDB" id="A0A1V1PFM9"/>
<comment type="caution">
    <text evidence="5">The sequence shown here is derived from an EMBL/GenBank/DDBJ whole genome shotgun (WGS) entry which is preliminary data.</text>
</comment>
<accession>A0A1V1PFM9</accession>
<dbReference type="PANTHER" id="PTHR30258:SF13">
    <property type="entry name" value="SECRETION PATHWAY ATPASE-RELATED"/>
    <property type="match status" value="1"/>
</dbReference>
<dbReference type="EMBL" id="ATBP01000051">
    <property type="protein sequence ID" value="ETR73563.1"/>
    <property type="molecule type" value="Genomic_DNA"/>
</dbReference>
<dbReference type="InterPro" id="IPR001482">
    <property type="entry name" value="T2SS/T4SS_dom"/>
</dbReference>
<dbReference type="CDD" id="cd01129">
    <property type="entry name" value="PulE-GspE-like"/>
    <property type="match status" value="1"/>
</dbReference>
<gene>
    <name evidence="5" type="ORF">OMM_00849</name>
</gene>
<dbReference type="GO" id="GO:0005886">
    <property type="term" value="C:plasma membrane"/>
    <property type="evidence" value="ECO:0007669"/>
    <property type="project" value="TreeGrafter"/>
</dbReference>
<reference evidence="6" key="1">
    <citation type="submission" date="2012-11" db="EMBL/GenBank/DDBJ databases">
        <authorList>
            <person name="Lucero-Rivera Y.E."/>
            <person name="Tovar-Ramirez D."/>
        </authorList>
    </citation>
    <scope>NUCLEOTIDE SEQUENCE [LARGE SCALE GENOMIC DNA]</scope>
    <source>
        <strain evidence="6">Araruama</strain>
    </source>
</reference>
<dbReference type="Proteomes" id="UP000189670">
    <property type="component" value="Unassembled WGS sequence"/>
</dbReference>
<evidence type="ECO:0000313" key="6">
    <source>
        <dbReference type="Proteomes" id="UP000189670"/>
    </source>
</evidence>
<dbReference type="PANTHER" id="PTHR30258">
    <property type="entry name" value="TYPE II SECRETION SYSTEM PROTEIN GSPE-RELATED"/>
    <property type="match status" value="1"/>
</dbReference>
<dbReference type="Pfam" id="PF00437">
    <property type="entry name" value="T2SSE"/>
    <property type="match status" value="1"/>
</dbReference>
<proteinExistence type="inferred from homology"/>
<sequence>MNFSDNHILKILMDKEYISESQRAEIIRKSSEIRRNLKQVHNVNIGGVTKEIEHPVTMIDIVASMHITYKQTVSGYLDEETIVQAVASQMGFEYKRIDPIKLELELVTKTIPHLFALKHLVVPVQKRDACLEVVMYNPGETEVIKDIKRVVGMEIRPFMGTRQDILKTVREFFGFKISITAAENQFTRPALDLGNLEQYTNLSSLNELHTNEAHIKNAVDYLFRYALDQRASDIHIEPRRDNMLIRMRIDGILHTIYKLPRALHPAMTSRIKTLSRLDIAEKRRPQDGRIKLSHEKTDIEIRVSTIPVAFGEKTVLRLLDPTVIFQDIEQLGFSKRDIKKYQEMIYKPHGIILVTGPTGSGKSTTLYSSLGTIDTHEKNITTIEDPIEMVHDSFNQIAVQPSLGITFSSIIRNILRQDPDIIMVGEMRDSETAANGVQAALTGHLVLSTLHTNDAPSSVARLINLGIKSYLVAESVLGIIAQRLIRTICPHCIQNYPVTQKFLENIGVRIDKRLLSDDNTIILKQGRGCPKCRDTGYLGRIGIFEVMPFDREMRAFIASSQDANTLTLRKMAIKKGMRTLRQDAIKKMLKGITTYQEVARLTEI</sequence>
<protein>
    <submittedName>
        <fullName evidence="5">General secretion pathway protein E</fullName>
    </submittedName>
</protein>
<evidence type="ECO:0000313" key="5">
    <source>
        <dbReference type="EMBL" id="ETR73563.1"/>
    </source>
</evidence>
<evidence type="ECO:0000256" key="2">
    <source>
        <dbReference type="ARBA" id="ARBA00022741"/>
    </source>
</evidence>
<evidence type="ECO:0000256" key="1">
    <source>
        <dbReference type="ARBA" id="ARBA00006611"/>
    </source>
</evidence>
<evidence type="ECO:0000256" key="3">
    <source>
        <dbReference type="ARBA" id="ARBA00022840"/>
    </source>
</evidence>
<dbReference type="InterPro" id="IPR027417">
    <property type="entry name" value="P-loop_NTPase"/>
</dbReference>